<keyword evidence="6" id="KW-1185">Reference proteome</keyword>
<sequence length="489" mass="54184">MSNNECEELFNQLPVSLLCKRVDHDDIYANPACLTLFGVSEEFSEFFSSLSFYDIDSRERLAGDEHPFAQCASDTTQRLVVRIKSRARSLNCSVSGRLIKVNGERWVTLHITNIQDNDVTIFQSDNSPLANHLAFSRLLSAISSQLINVSTDHLDSLIERSLGAFGDFCGVDRCYLFQFSDDKRSMSNTHEWVAPGIAPYKDDLQHMDVSDLPYFGKIIKHEHVFKIDNVAHLPDDAALEKQEFERERIQAVLCVAVHINDDLFGFVGCDIIGSPYAWREHDIRYLRLIGEMLSNSLENVANRLSLQTMKSRLEEANQQLAYLANSDGLTGIANRRQFDEHLSGTISRGIRASKPVSLLLIDVDYFKRFNDTLGHLVGDNALKEVARAIDGCCKRCDDLAARYGGEEFAVILAETSAAQAQQVADEVMQAVASLGITFGDSADNVPLTISIGIATAVCCPSLTVSQLITQADKALYQAKAGGRNQVACL</sequence>
<dbReference type="InterPro" id="IPR029016">
    <property type="entry name" value="GAF-like_dom_sf"/>
</dbReference>
<dbReference type="Proteomes" id="UP000631300">
    <property type="component" value="Unassembled WGS sequence"/>
</dbReference>
<dbReference type="SMART" id="SM00267">
    <property type="entry name" value="GGDEF"/>
    <property type="match status" value="1"/>
</dbReference>
<dbReference type="EMBL" id="BMXP01000009">
    <property type="protein sequence ID" value="GGW93337.1"/>
    <property type="molecule type" value="Genomic_DNA"/>
</dbReference>
<dbReference type="FunFam" id="3.30.70.270:FF:000001">
    <property type="entry name" value="Diguanylate cyclase domain protein"/>
    <property type="match status" value="1"/>
</dbReference>
<comment type="catalytic activity">
    <reaction evidence="3">
        <text>2 GTP = 3',3'-c-di-GMP + 2 diphosphate</text>
        <dbReference type="Rhea" id="RHEA:24898"/>
        <dbReference type="ChEBI" id="CHEBI:33019"/>
        <dbReference type="ChEBI" id="CHEBI:37565"/>
        <dbReference type="ChEBI" id="CHEBI:58805"/>
        <dbReference type="EC" id="2.7.7.65"/>
    </reaction>
</comment>
<dbReference type="Gene3D" id="3.30.70.270">
    <property type="match status" value="1"/>
</dbReference>
<dbReference type="CDD" id="cd01949">
    <property type="entry name" value="GGDEF"/>
    <property type="match status" value="1"/>
</dbReference>
<comment type="cofactor">
    <cofactor evidence="1">
        <name>Mg(2+)</name>
        <dbReference type="ChEBI" id="CHEBI:18420"/>
    </cofactor>
</comment>
<dbReference type="GO" id="GO:0043709">
    <property type="term" value="P:cell adhesion involved in single-species biofilm formation"/>
    <property type="evidence" value="ECO:0007669"/>
    <property type="project" value="TreeGrafter"/>
</dbReference>
<gene>
    <name evidence="5" type="ORF">GCM10007391_29590</name>
</gene>
<dbReference type="GO" id="GO:0052621">
    <property type="term" value="F:diguanylate cyclase activity"/>
    <property type="evidence" value="ECO:0007669"/>
    <property type="project" value="UniProtKB-EC"/>
</dbReference>
<reference evidence="5" key="2">
    <citation type="submission" date="2020-09" db="EMBL/GenBank/DDBJ databases">
        <authorList>
            <person name="Sun Q."/>
            <person name="Kim S."/>
        </authorList>
    </citation>
    <scope>NUCLEOTIDE SEQUENCE</scope>
    <source>
        <strain evidence="5">KCTC 22164</strain>
    </source>
</reference>
<organism evidence="5 6">
    <name type="scientific">Alteromonas halophila</name>
    <dbReference type="NCBI Taxonomy" id="516698"/>
    <lineage>
        <taxon>Bacteria</taxon>
        <taxon>Pseudomonadati</taxon>
        <taxon>Pseudomonadota</taxon>
        <taxon>Gammaproteobacteria</taxon>
        <taxon>Alteromonadales</taxon>
        <taxon>Alteromonadaceae</taxon>
        <taxon>Alteromonas/Salinimonas group</taxon>
        <taxon>Alteromonas</taxon>
    </lineage>
</organism>
<dbReference type="PROSITE" id="PS50887">
    <property type="entry name" value="GGDEF"/>
    <property type="match status" value="1"/>
</dbReference>
<dbReference type="SUPFAM" id="SSF55781">
    <property type="entry name" value="GAF domain-like"/>
    <property type="match status" value="1"/>
</dbReference>
<evidence type="ECO:0000256" key="2">
    <source>
        <dbReference type="ARBA" id="ARBA00012528"/>
    </source>
</evidence>
<dbReference type="SUPFAM" id="SSF55073">
    <property type="entry name" value="Nucleotide cyclase"/>
    <property type="match status" value="1"/>
</dbReference>
<dbReference type="InterPro" id="IPR050469">
    <property type="entry name" value="Diguanylate_Cyclase"/>
</dbReference>
<dbReference type="InterPro" id="IPR043128">
    <property type="entry name" value="Rev_trsase/Diguanyl_cyclase"/>
</dbReference>
<dbReference type="EC" id="2.7.7.65" evidence="2"/>
<accession>A0A918JNV9</accession>
<evidence type="ECO:0000313" key="5">
    <source>
        <dbReference type="EMBL" id="GGW93337.1"/>
    </source>
</evidence>
<name>A0A918JNV9_9ALTE</name>
<dbReference type="RefSeq" id="WP_189407829.1">
    <property type="nucleotide sequence ID" value="NZ_BMXP01000009.1"/>
</dbReference>
<reference evidence="5" key="1">
    <citation type="journal article" date="2014" name="Int. J. Syst. Evol. Microbiol.">
        <title>Complete genome sequence of Corynebacterium casei LMG S-19264T (=DSM 44701T), isolated from a smear-ripened cheese.</title>
        <authorList>
            <consortium name="US DOE Joint Genome Institute (JGI-PGF)"/>
            <person name="Walter F."/>
            <person name="Albersmeier A."/>
            <person name="Kalinowski J."/>
            <person name="Ruckert C."/>
        </authorList>
    </citation>
    <scope>NUCLEOTIDE SEQUENCE</scope>
    <source>
        <strain evidence="5">KCTC 22164</strain>
    </source>
</reference>
<dbReference type="AlphaFoldDB" id="A0A918JNV9"/>
<dbReference type="PANTHER" id="PTHR45138:SF9">
    <property type="entry name" value="DIGUANYLATE CYCLASE DGCM-RELATED"/>
    <property type="match status" value="1"/>
</dbReference>
<dbReference type="GO" id="GO:0005886">
    <property type="term" value="C:plasma membrane"/>
    <property type="evidence" value="ECO:0007669"/>
    <property type="project" value="TreeGrafter"/>
</dbReference>
<dbReference type="InterPro" id="IPR029787">
    <property type="entry name" value="Nucleotide_cyclase"/>
</dbReference>
<proteinExistence type="predicted"/>
<evidence type="ECO:0000256" key="3">
    <source>
        <dbReference type="ARBA" id="ARBA00034247"/>
    </source>
</evidence>
<comment type="caution">
    <text evidence="5">The sequence shown here is derived from an EMBL/GenBank/DDBJ whole genome shotgun (WGS) entry which is preliminary data.</text>
</comment>
<dbReference type="SMART" id="SM00065">
    <property type="entry name" value="GAF"/>
    <property type="match status" value="1"/>
</dbReference>
<dbReference type="Gene3D" id="3.30.450.40">
    <property type="match status" value="1"/>
</dbReference>
<dbReference type="InterPro" id="IPR000160">
    <property type="entry name" value="GGDEF_dom"/>
</dbReference>
<dbReference type="Pfam" id="PF01590">
    <property type="entry name" value="GAF"/>
    <property type="match status" value="1"/>
</dbReference>
<evidence type="ECO:0000313" key="6">
    <source>
        <dbReference type="Proteomes" id="UP000631300"/>
    </source>
</evidence>
<feature type="domain" description="GGDEF" evidence="4">
    <location>
        <begin position="354"/>
        <end position="489"/>
    </location>
</feature>
<evidence type="ECO:0000256" key="1">
    <source>
        <dbReference type="ARBA" id="ARBA00001946"/>
    </source>
</evidence>
<dbReference type="PANTHER" id="PTHR45138">
    <property type="entry name" value="REGULATORY COMPONENTS OF SENSORY TRANSDUCTION SYSTEM"/>
    <property type="match status" value="1"/>
</dbReference>
<dbReference type="GO" id="GO:1902201">
    <property type="term" value="P:negative regulation of bacterial-type flagellum-dependent cell motility"/>
    <property type="evidence" value="ECO:0007669"/>
    <property type="project" value="TreeGrafter"/>
</dbReference>
<evidence type="ECO:0000259" key="4">
    <source>
        <dbReference type="PROSITE" id="PS50887"/>
    </source>
</evidence>
<dbReference type="InterPro" id="IPR003018">
    <property type="entry name" value="GAF"/>
</dbReference>
<dbReference type="Pfam" id="PF00990">
    <property type="entry name" value="GGDEF"/>
    <property type="match status" value="1"/>
</dbReference>
<dbReference type="NCBIfam" id="TIGR00254">
    <property type="entry name" value="GGDEF"/>
    <property type="match status" value="1"/>
</dbReference>
<protein>
    <recommendedName>
        <fullName evidence="2">diguanylate cyclase</fullName>
        <ecNumber evidence="2">2.7.7.65</ecNumber>
    </recommendedName>
</protein>